<accession>L0A3L4</accession>
<name>L0A3L4_DEIPD</name>
<feature type="transmembrane region" description="Helical" evidence="1">
    <location>
        <begin position="12"/>
        <end position="36"/>
    </location>
</feature>
<keyword evidence="1" id="KW-0472">Membrane</keyword>
<dbReference type="Proteomes" id="UP000010467">
    <property type="component" value="Chromosome"/>
</dbReference>
<keyword evidence="3" id="KW-1185">Reference proteome</keyword>
<dbReference type="PATRIC" id="fig|937777.3.peg.2292"/>
<dbReference type="KEGG" id="dpd:Deipe_2291"/>
<keyword evidence="1" id="KW-0812">Transmembrane</keyword>
<dbReference type="RefSeq" id="WP_015236075.1">
    <property type="nucleotide sequence ID" value="NC_019793.1"/>
</dbReference>
<sequence length="144" mass="16020">MLGVALNIAGKVGLVIGGLFALAALVLFAVLAWGHWTTRPQEVQAAVWRPPTANTALPDLRLIGVAWTTIARQEVVLACGAREPREVRKAYWMGPDEWADHEEVRVEWFGDRVTLYPPERLERIPNVDSVTFDEADFVQLRGCG</sequence>
<dbReference type="EMBL" id="CP003382">
    <property type="protein sequence ID" value="AFZ67772.1"/>
    <property type="molecule type" value="Genomic_DNA"/>
</dbReference>
<dbReference type="AlphaFoldDB" id="L0A3L4"/>
<reference evidence="3" key="1">
    <citation type="submission" date="2012-03" db="EMBL/GenBank/DDBJ databases">
        <title>Complete sequence of chromosome of Deinococcus peraridilitoris DSM 19664.</title>
        <authorList>
            <person name="Lucas S."/>
            <person name="Copeland A."/>
            <person name="Lapidus A."/>
            <person name="Glavina del Rio T."/>
            <person name="Dalin E."/>
            <person name="Tice H."/>
            <person name="Bruce D."/>
            <person name="Goodwin L."/>
            <person name="Pitluck S."/>
            <person name="Peters L."/>
            <person name="Mikhailova N."/>
            <person name="Lu M."/>
            <person name="Kyrpides N."/>
            <person name="Mavromatis K."/>
            <person name="Ivanova N."/>
            <person name="Brettin T."/>
            <person name="Detter J.C."/>
            <person name="Han C."/>
            <person name="Larimer F."/>
            <person name="Land M."/>
            <person name="Hauser L."/>
            <person name="Markowitz V."/>
            <person name="Cheng J.-F."/>
            <person name="Hugenholtz P."/>
            <person name="Woyke T."/>
            <person name="Wu D."/>
            <person name="Pukall R."/>
            <person name="Steenblock K."/>
            <person name="Brambilla E."/>
            <person name="Klenk H.-P."/>
            <person name="Eisen J.A."/>
        </authorList>
    </citation>
    <scope>NUCLEOTIDE SEQUENCE [LARGE SCALE GENOMIC DNA]</scope>
    <source>
        <strain evidence="3">DSM 19664 / LMG 22246 / CIP 109416 / KR-200</strain>
    </source>
</reference>
<dbReference type="HOGENOM" id="CLU_1793322_0_0_0"/>
<evidence type="ECO:0000313" key="3">
    <source>
        <dbReference type="Proteomes" id="UP000010467"/>
    </source>
</evidence>
<gene>
    <name evidence="2" type="ordered locus">Deipe_2291</name>
</gene>
<organism evidence="2 3">
    <name type="scientific">Deinococcus peraridilitoris (strain DSM 19664 / LMG 22246 / CIP 109416 / KR-200)</name>
    <dbReference type="NCBI Taxonomy" id="937777"/>
    <lineage>
        <taxon>Bacteria</taxon>
        <taxon>Thermotogati</taxon>
        <taxon>Deinococcota</taxon>
        <taxon>Deinococci</taxon>
        <taxon>Deinococcales</taxon>
        <taxon>Deinococcaceae</taxon>
        <taxon>Deinococcus</taxon>
    </lineage>
</organism>
<keyword evidence="1" id="KW-1133">Transmembrane helix</keyword>
<evidence type="ECO:0000256" key="1">
    <source>
        <dbReference type="SAM" id="Phobius"/>
    </source>
</evidence>
<protein>
    <submittedName>
        <fullName evidence="2">Uncharacterized protein</fullName>
    </submittedName>
</protein>
<proteinExistence type="predicted"/>
<evidence type="ECO:0000313" key="2">
    <source>
        <dbReference type="EMBL" id="AFZ67772.1"/>
    </source>
</evidence>